<dbReference type="CDD" id="cd00570">
    <property type="entry name" value="GST_N_family"/>
    <property type="match status" value="1"/>
</dbReference>
<dbReference type="InterPro" id="IPR036282">
    <property type="entry name" value="Glutathione-S-Trfase_C_sf"/>
</dbReference>
<reference evidence="6 7" key="1">
    <citation type="submission" date="2017-12" db="EMBL/GenBank/DDBJ databases">
        <title>Sequencing, de novo assembly and annotation of complete genome of a new Thraustochytrid species, strain FCC1311.</title>
        <authorList>
            <person name="Sedici K."/>
            <person name="Godart F."/>
            <person name="Aiese Cigliano R."/>
            <person name="Sanseverino W."/>
            <person name="Barakat M."/>
            <person name="Ortet P."/>
            <person name="Marechal E."/>
            <person name="Cagnac O."/>
            <person name="Amato A."/>
        </authorList>
    </citation>
    <scope>NUCLEOTIDE SEQUENCE [LARGE SCALE GENOMIC DNA]</scope>
</reference>
<gene>
    <name evidence="6" type="ORF">FCC1311_023492</name>
</gene>
<evidence type="ECO:0000256" key="1">
    <source>
        <dbReference type="ARBA" id="ARBA00004496"/>
    </source>
</evidence>
<keyword evidence="2" id="KW-0963">Cytoplasm</keyword>
<evidence type="ECO:0000259" key="5">
    <source>
        <dbReference type="PROSITE" id="PS50405"/>
    </source>
</evidence>
<dbReference type="InterPro" id="IPR036249">
    <property type="entry name" value="Thioredoxin-like_sf"/>
</dbReference>
<comment type="subcellular location">
    <subcellularLocation>
        <location evidence="1">Cytoplasm</location>
    </subcellularLocation>
</comment>
<dbReference type="Pfam" id="PF00043">
    <property type="entry name" value="GST_C"/>
    <property type="match status" value="1"/>
</dbReference>
<sequence length="230" mass="26233">MLKLYGVLGSQPARAVYWVLKLANADFELIEVMPGSDKEKPLGSRNKEYLAKVPPGIVPALEDTETGLVLWESNAIMTYIADKFKMNDLYPEDLGARAKVQQWMNWHHHNSRVFTFALFAPIFRPDIKFSEKELKGNRKKCEMVANLLDDALSRSPYLVGDKFTLADIAVFEDVGECAQQHLALFDFAKHKNVEAWIKRVEQAPEFKESHAVFPVLKKVIDKVQKNKAKL</sequence>
<dbReference type="OrthoDB" id="2309723at2759"/>
<dbReference type="Proteomes" id="UP000241890">
    <property type="component" value="Unassembled WGS sequence"/>
</dbReference>
<accession>A0A2R5G733</accession>
<feature type="domain" description="GST C-terminal" evidence="5">
    <location>
        <begin position="93"/>
        <end position="230"/>
    </location>
</feature>
<dbReference type="InterPro" id="IPR040079">
    <property type="entry name" value="Glutathione_S-Trfase"/>
</dbReference>
<feature type="domain" description="GST N-terminal" evidence="4">
    <location>
        <begin position="1"/>
        <end position="88"/>
    </location>
</feature>
<dbReference type="InParanoid" id="A0A2R5G733"/>
<dbReference type="GO" id="GO:0005737">
    <property type="term" value="C:cytoplasm"/>
    <property type="evidence" value="ECO:0007669"/>
    <property type="project" value="UniProtKB-SubCell"/>
</dbReference>
<dbReference type="SUPFAM" id="SSF47616">
    <property type="entry name" value="GST C-terminal domain-like"/>
    <property type="match status" value="1"/>
</dbReference>
<dbReference type="GO" id="GO:0004364">
    <property type="term" value="F:glutathione transferase activity"/>
    <property type="evidence" value="ECO:0007669"/>
    <property type="project" value="TreeGrafter"/>
</dbReference>
<dbReference type="InterPro" id="IPR004045">
    <property type="entry name" value="Glutathione_S-Trfase_N"/>
</dbReference>
<keyword evidence="7" id="KW-1185">Reference proteome</keyword>
<dbReference type="GO" id="GO:0006749">
    <property type="term" value="P:glutathione metabolic process"/>
    <property type="evidence" value="ECO:0007669"/>
    <property type="project" value="TreeGrafter"/>
</dbReference>
<dbReference type="InterPro" id="IPR004046">
    <property type="entry name" value="GST_C"/>
</dbReference>
<dbReference type="AlphaFoldDB" id="A0A2R5G733"/>
<dbReference type="SFLD" id="SFLDG00358">
    <property type="entry name" value="Main_(cytGST)"/>
    <property type="match status" value="1"/>
</dbReference>
<dbReference type="PROSITE" id="PS50405">
    <property type="entry name" value="GST_CTER"/>
    <property type="match status" value="1"/>
</dbReference>
<dbReference type="EMBL" id="BEYU01000019">
    <property type="protein sequence ID" value="GBG26129.1"/>
    <property type="molecule type" value="Genomic_DNA"/>
</dbReference>
<proteinExistence type="inferred from homology"/>
<comment type="caution">
    <text evidence="6">The sequence shown here is derived from an EMBL/GenBank/DDBJ whole genome shotgun (WGS) entry which is preliminary data.</text>
</comment>
<dbReference type="Gene3D" id="1.20.1050.10">
    <property type="match status" value="1"/>
</dbReference>
<evidence type="ECO:0000256" key="2">
    <source>
        <dbReference type="ARBA" id="ARBA00022490"/>
    </source>
</evidence>
<dbReference type="Pfam" id="PF02798">
    <property type="entry name" value="GST_N"/>
    <property type="match status" value="1"/>
</dbReference>
<protein>
    <submittedName>
        <fullName evidence="6">Glutathione S-transferase</fullName>
    </submittedName>
</protein>
<evidence type="ECO:0000313" key="6">
    <source>
        <dbReference type="EMBL" id="GBG26129.1"/>
    </source>
</evidence>
<dbReference type="PROSITE" id="PS50404">
    <property type="entry name" value="GST_NTER"/>
    <property type="match status" value="1"/>
</dbReference>
<comment type="similarity">
    <text evidence="3">Belongs to the GST superfamily.</text>
</comment>
<dbReference type="SFLD" id="SFLDS00019">
    <property type="entry name" value="Glutathione_Transferase_(cytos"/>
    <property type="match status" value="1"/>
</dbReference>
<dbReference type="SUPFAM" id="SSF52833">
    <property type="entry name" value="Thioredoxin-like"/>
    <property type="match status" value="1"/>
</dbReference>
<dbReference type="PANTHER" id="PTHR43917">
    <property type="match status" value="1"/>
</dbReference>
<dbReference type="Gene3D" id="3.40.30.10">
    <property type="entry name" value="Glutaredoxin"/>
    <property type="match status" value="1"/>
</dbReference>
<evidence type="ECO:0000256" key="3">
    <source>
        <dbReference type="RuleBase" id="RU003494"/>
    </source>
</evidence>
<evidence type="ECO:0000313" key="7">
    <source>
        <dbReference type="Proteomes" id="UP000241890"/>
    </source>
</evidence>
<organism evidence="6 7">
    <name type="scientific">Hondaea fermentalgiana</name>
    <dbReference type="NCBI Taxonomy" id="2315210"/>
    <lineage>
        <taxon>Eukaryota</taxon>
        <taxon>Sar</taxon>
        <taxon>Stramenopiles</taxon>
        <taxon>Bigyra</taxon>
        <taxon>Labyrinthulomycetes</taxon>
        <taxon>Thraustochytrida</taxon>
        <taxon>Thraustochytriidae</taxon>
        <taxon>Hondaea</taxon>
    </lineage>
</organism>
<dbReference type="PANTHER" id="PTHR43917:SF8">
    <property type="entry name" value="GH16740P-RELATED"/>
    <property type="match status" value="1"/>
</dbReference>
<dbReference type="InterPro" id="IPR010987">
    <property type="entry name" value="Glutathione-S-Trfase_C-like"/>
</dbReference>
<name>A0A2R5G733_9STRA</name>
<dbReference type="InterPro" id="IPR051369">
    <property type="entry name" value="GST_Theta"/>
</dbReference>
<evidence type="ECO:0000259" key="4">
    <source>
        <dbReference type="PROSITE" id="PS50404"/>
    </source>
</evidence>
<keyword evidence="6" id="KW-0808">Transferase</keyword>